<dbReference type="OrthoDB" id="2375606at2"/>
<keyword evidence="3" id="KW-0418">Kinase</keyword>
<dbReference type="Proteomes" id="UP000027936">
    <property type="component" value="Unassembled WGS sequence"/>
</dbReference>
<dbReference type="EMBL" id="JJRY01000003">
    <property type="protein sequence ID" value="KEF39429.1"/>
    <property type="molecule type" value="Genomic_DNA"/>
</dbReference>
<name>A0A072NP24_SCHAZ</name>
<reference evidence="5 6" key="1">
    <citation type="submission" date="2014-04" db="EMBL/GenBank/DDBJ databases">
        <title>Draft genome sequence of Bacillus azotoformans MEV2011, a (co-) denitrifying strain unable to grow in the presence of oxygen.</title>
        <authorList>
            <person name="Nielsen M."/>
            <person name="Schreiber L."/>
            <person name="Finster K."/>
            <person name="Schramm A."/>
        </authorList>
    </citation>
    <scope>NUCLEOTIDE SEQUENCE [LARGE SCALE GENOMIC DNA]</scope>
    <source>
        <strain evidence="5 6">MEV2011</strain>
    </source>
</reference>
<keyword evidence="2" id="KW-0808">Transferase</keyword>
<keyword evidence="1" id="KW-0597">Phosphoprotein</keyword>
<evidence type="ECO:0000313" key="5">
    <source>
        <dbReference type="EMBL" id="KEF39429.1"/>
    </source>
</evidence>
<evidence type="ECO:0000313" key="6">
    <source>
        <dbReference type="Proteomes" id="UP000027936"/>
    </source>
</evidence>
<dbReference type="InterPro" id="IPR039506">
    <property type="entry name" value="SPOB_a"/>
</dbReference>
<dbReference type="PATRIC" id="fig|1348973.3.peg.1168"/>
<dbReference type="Gene3D" id="3.30.565.30">
    <property type="entry name" value="Sporulation initiation phosphotransferase B (SpoOB), C-terminal domain"/>
    <property type="match status" value="1"/>
</dbReference>
<feature type="domain" description="Sporulation initiation phosphotransferase B C-terminal" evidence="4">
    <location>
        <begin position="59"/>
        <end position="173"/>
    </location>
</feature>
<dbReference type="InterPro" id="IPR016120">
    <property type="entry name" value="Sig_transdc_His_kin_SpoOB"/>
</dbReference>
<evidence type="ECO:0000256" key="2">
    <source>
        <dbReference type="ARBA" id="ARBA00022679"/>
    </source>
</evidence>
<evidence type="ECO:0000256" key="1">
    <source>
        <dbReference type="ARBA" id="ARBA00022553"/>
    </source>
</evidence>
<dbReference type="Gene3D" id="1.10.287.130">
    <property type="match status" value="1"/>
</dbReference>
<sequence>MGKEWNAVEILRHSRHDWLNKLQLIKGNLALERLDRVNEIIEGIIMDTKNESKLTNLKAPQLAALLMLFNWEEQHFFLEFEVLGDERNLSNHDYDITAWCFAFLNKLNKVIKPFAENHLILSIQLSDQEVRFIFDFRGIIEDKSIISNYLEERKNGALIQVLEYEVHNEEMVVVTQISF</sequence>
<comment type="caution">
    <text evidence="5">The sequence shown here is derived from an EMBL/GenBank/DDBJ whole genome shotgun (WGS) entry which is preliminary data.</text>
</comment>
<evidence type="ECO:0000259" key="4">
    <source>
        <dbReference type="SMART" id="SM01317"/>
    </source>
</evidence>
<dbReference type="InterPro" id="IPR037100">
    <property type="entry name" value="Spo0B_C_sf"/>
</dbReference>
<dbReference type="InterPro" id="IPR016122">
    <property type="entry name" value="SpoOB_C"/>
</dbReference>
<protein>
    <recommendedName>
        <fullName evidence="4">Sporulation initiation phosphotransferase B C-terminal domain-containing protein</fullName>
    </recommendedName>
</protein>
<dbReference type="SUPFAM" id="SSF55890">
    <property type="entry name" value="Sporulation response regulatory protein Spo0B"/>
    <property type="match status" value="1"/>
</dbReference>
<dbReference type="Pfam" id="PF14689">
    <property type="entry name" value="SPOB_a"/>
    <property type="match status" value="1"/>
</dbReference>
<dbReference type="GO" id="GO:0000155">
    <property type="term" value="F:phosphorelay sensor kinase activity"/>
    <property type="evidence" value="ECO:0007669"/>
    <property type="project" value="InterPro"/>
</dbReference>
<dbReference type="AlphaFoldDB" id="A0A072NP24"/>
<dbReference type="RefSeq" id="WP_003331796.1">
    <property type="nucleotide sequence ID" value="NZ_JJRY01000003.1"/>
</dbReference>
<evidence type="ECO:0000256" key="3">
    <source>
        <dbReference type="ARBA" id="ARBA00022777"/>
    </source>
</evidence>
<organism evidence="5 6">
    <name type="scientific">Schinkia azotoformans MEV2011</name>
    <dbReference type="NCBI Taxonomy" id="1348973"/>
    <lineage>
        <taxon>Bacteria</taxon>
        <taxon>Bacillati</taxon>
        <taxon>Bacillota</taxon>
        <taxon>Bacilli</taxon>
        <taxon>Bacillales</taxon>
        <taxon>Bacillaceae</taxon>
        <taxon>Calidifontibacillus/Schinkia group</taxon>
        <taxon>Schinkia</taxon>
    </lineage>
</organism>
<gene>
    <name evidence="5" type="ORF">M670_01194</name>
</gene>
<dbReference type="SMART" id="SM01317">
    <property type="entry name" value="SPOB_ab"/>
    <property type="match status" value="1"/>
</dbReference>
<dbReference type="Pfam" id="PF14682">
    <property type="entry name" value="SPOB_ab"/>
    <property type="match status" value="1"/>
</dbReference>
<dbReference type="GeneID" id="89468439"/>
<proteinExistence type="predicted"/>
<accession>A0A072NP24</accession>